<dbReference type="EMBL" id="JACORT010000005">
    <property type="protein sequence ID" value="MBC5783916.1"/>
    <property type="molecule type" value="Genomic_DNA"/>
</dbReference>
<sequence>MQMFLRSWPSLAAWLGRWFRPLSRRRRGAGARDTDGGTHVSLLNVVRPRRGGRYMAVDQIVGDRAECAWVDGGVKRTGWYALSELEVVPALGPEDARWREAFRAGNHRKVG</sequence>
<dbReference type="AlphaFoldDB" id="A0A923MS44"/>
<proteinExistence type="predicted"/>
<keyword evidence="2" id="KW-1185">Reference proteome</keyword>
<accession>A0A923MS44</accession>
<organism evidence="1 2">
    <name type="scientific">Ramlibacter cellulosilyticus</name>
    <dbReference type="NCBI Taxonomy" id="2764187"/>
    <lineage>
        <taxon>Bacteria</taxon>
        <taxon>Pseudomonadati</taxon>
        <taxon>Pseudomonadota</taxon>
        <taxon>Betaproteobacteria</taxon>
        <taxon>Burkholderiales</taxon>
        <taxon>Comamonadaceae</taxon>
        <taxon>Ramlibacter</taxon>
    </lineage>
</organism>
<evidence type="ECO:0000313" key="2">
    <source>
        <dbReference type="Proteomes" id="UP000608513"/>
    </source>
</evidence>
<protein>
    <submittedName>
        <fullName evidence="1">Uncharacterized protein</fullName>
    </submittedName>
</protein>
<comment type="caution">
    <text evidence="1">The sequence shown here is derived from an EMBL/GenBank/DDBJ whole genome shotgun (WGS) entry which is preliminary data.</text>
</comment>
<name>A0A923MS44_9BURK</name>
<reference evidence="1" key="1">
    <citation type="submission" date="2020-08" db="EMBL/GenBank/DDBJ databases">
        <title>Ramlibacter sp. USB13 16S ribosomal RNA gene genome sequencing and assembly.</title>
        <authorList>
            <person name="Kang M."/>
        </authorList>
    </citation>
    <scope>NUCLEOTIDE SEQUENCE</scope>
    <source>
        <strain evidence="1">USB13</strain>
    </source>
</reference>
<gene>
    <name evidence="1" type="ORF">H8N03_13250</name>
</gene>
<evidence type="ECO:0000313" key="1">
    <source>
        <dbReference type="EMBL" id="MBC5783916.1"/>
    </source>
</evidence>
<dbReference type="Proteomes" id="UP000608513">
    <property type="component" value="Unassembled WGS sequence"/>
</dbReference>
<dbReference type="RefSeq" id="WP_187076666.1">
    <property type="nucleotide sequence ID" value="NZ_JACORT010000005.1"/>
</dbReference>